<dbReference type="Proteomes" id="UP000288892">
    <property type="component" value="Unassembled WGS sequence"/>
</dbReference>
<keyword evidence="2" id="KW-0812">Transmembrane</keyword>
<dbReference type="PANTHER" id="PTHR21666">
    <property type="entry name" value="PEPTIDASE-RELATED"/>
    <property type="match status" value="1"/>
</dbReference>
<keyword evidence="2" id="KW-0472">Membrane</keyword>
<feature type="transmembrane region" description="Helical" evidence="2">
    <location>
        <begin position="21"/>
        <end position="45"/>
    </location>
</feature>
<evidence type="ECO:0000313" key="4">
    <source>
        <dbReference type="EMBL" id="RWX51580.1"/>
    </source>
</evidence>
<dbReference type="CDD" id="cd12797">
    <property type="entry name" value="M23_peptidase"/>
    <property type="match status" value="1"/>
</dbReference>
<dbReference type="InterPro" id="IPR050570">
    <property type="entry name" value="Cell_wall_metabolism_enzyme"/>
</dbReference>
<name>A0A444JER4_9BACT</name>
<gene>
    <name evidence="4" type="ORF">VU01_11134</name>
</gene>
<dbReference type="GO" id="GO:0004222">
    <property type="term" value="F:metalloendopeptidase activity"/>
    <property type="evidence" value="ECO:0007669"/>
    <property type="project" value="TreeGrafter"/>
</dbReference>
<protein>
    <submittedName>
        <fullName evidence="4">Peptidase family M23</fullName>
    </submittedName>
</protein>
<dbReference type="SUPFAM" id="SSF51261">
    <property type="entry name" value="Duplicated hybrid motif"/>
    <property type="match status" value="1"/>
</dbReference>
<dbReference type="Gene3D" id="2.70.70.10">
    <property type="entry name" value="Glucose Permease (Domain IIA)"/>
    <property type="match status" value="1"/>
</dbReference>
<dbReference type="InterPro" id="IPR016047">
    <property type="entry name" value="M23ase_b-sheet_dom"/>
</dbReference>
<comment type="caution">
    <text evidence="4">The sequence shown here is derived from an EMBL/GenBank/DDBJ whole genome shotgun (WGS) entry which is preliminary data.</text>
</comment>
<accession>A0A444JER4</accession>
<organism evidence="4 5">
    <name type="scientific">Candidatus Electrothrix marina</name>
    <dbReference type="NCBI Taxonomy" id="1859130"/>
    <lineage>
        <taxon>Bacteria</taxon>
        <taxon>Pseudomonadati</taxon>
        <taxon>Thermodesulfobacteriota</taxon>
        <taxon>Desulfobulbia</taxon>
        <taxon>Desulfobulbales</taxon>
        <taxon>Desulfobulbaceae</taxon>
        <taxon>Candidatus Electrothrix</taxon>
    </lineage>
</organism>
<keyword evidence="2" id="KW-1133">Transmembrane helix</keyword>
<evidence type="ECO:0000313" key="5">
    <source>
        <dbReference type="Proteomes" id="UP000288892"/>
    </source>
</evidence>
<dbReference type="EMBL" id="MTKS01000113">
    <property type="protein sequence ID" value="RWX51580.1"/>
    <property type="molecule type" value="Genomic_DNA"/>
</dbReference>
<dbReference type="Pfam" id="PF01551">
    <property type="entry name" value="Peptidase_M23"/>
    <property type="match status" value="1"/>
</dbReference>
<proteinExistence type="predicted"/>
<dbReference type="InterPro" id="IPR011055">
    <property type="entry name" value="Dup_hybrid_motif"/>
</dbReference>
<reference evidence="4 5" key="1">
    <citation type="submission" date="2017-01" db="EMBL/GenBank/DDBJ databases">
        <title>The cable genome- insights into the physiology and evolution of filamentous bacteria capable of sulfide oxidation via long distance electron transfer.</title>
        <authorList>
            <person name="Schreiber L."/>
            <person name="Bjerg J.T."/>
            <person name="Boggild A."/>
            <person name="Van De Vossenberg J."/>
            <person name="Meysman F."/>
            <person name="Nielsen L.P."/>
            <person name="Schramm A."/>
            <person name="Kjeldsen K.U."/>
        </authorList>
    </citation>
    <scope>NUCLEOTIDE SEQUENCE [LARGE SCALE GENOMIC DNA]</scope>
    <source>
        <strain evidence="4">A5</strain>
    </source>
</reference>
<sequence>MNSRNRRRLGASSRSATKKWLGRNVLIVFILLLVLAGAAVGFILFETEKPQVTLDKDPLFLGSPLEVQLQASDRKSGIQQVAIVLRQNEKEFQLFKKSFPRRAWLSKAGAGEIQETLTLDVQQAGAKEGEAKLTVSVHDFSLNGDLQGNATIHVFPVTIDTKPPRVHIEHAQQYIMPGGSGIVVYSISEPSERHGVMLDDAFFQGYPLPDGKKRFIAYIALPWNSDKPEQMQVVAEDQAGNEGNSTFSIRFKPAKDKKDRINISDGFLNKKIPEFQESYPELTGTNLEKYLFVNNTVRIRNAEKIAALSSNTASEQLWQDRFLRMPGAGRAGFADQRTYYYQGEAIDHQTHLGMDIASTARVTVEAANRGKVVFADYLGIYGNMVMIDHGQGLTSLYSHLSRIAVEPGQLVEKGEIIGHSGTTGMAGGDHLHFSMLVHGIFVTPIEWWDQHWIDVNINNVIQ</sequence>
<dbReference type="AlphaFoldDB" id="A0A444JER4"/>
<keyword evidence="5" id="KW-1185">Reference proteome</keyword>
<feature type="domain" description="M23ase beta-sheet core" evidence="3">
    <location>
        <begin position="350"/>
        <end position="442"/>
    </location>
</feature>
<evidence type="ECO:0000256" key="1">
    <source>
        <dbReference type="ARBA" id="ARBA00022729"/>
    </source>
</evidence>
<dbReference type="PANTHER" id="PTHR21666:SF289">
    <property type="entry name" value="L-ALA--D-GLU ENDOPEPTIDASE"/>
    <property type="match status" value="1"/>
</dbReference>
<keyword evidence="1" id="KW-0732">Signal</keyword>
<evidence type="ECO:0000256" key="2">
    <source>
        <dbReference type="SAM" id="Phobius"/>
    </source>
</evidence>
<evidence type="ECO:0000259" key="3">
    <source>
        <dbReference type="Pfam" id="PF01551"/>
    </source>
</evidence>